<keyword evidence="2" id="KW-0677">Repeat</keyword>
<dbReference type="GeneID" id="105329399"/>
<dbReference type="PRINTS" id="PR00450">
    <property type="entry name" value="RECOVERIN"/>
</dbReference>
<dbReference type="Pfam" id="PF13202">
    <property type="entry name" value="EF-hand_5"/>
    <property type="match status" value="1"/>
</dbReference>
<dbReference type="GO" id="GO:0005509">
    <property type="term" value="F:calcium ion binding"/>
    <property type="evidence" value="ECO:0007669"/>
    <property type="project" value="InterPro"/>
</dbReference>
<reference evidence="5" key="1">
    <citation type="submission" date="2022-08" db="UniProtKB">
        <authorList>
            <consortium name="EnsemblMetazoa"/>
        </authorList>
    </citation>
    <scope>IDENTIFICATION</scope>
    <source>
        <strain evidence="5">05x7-T-G4-1.051#20</strain>
    </source>
</reference>
<dbReference type="InterPro" id="IPR002048">
    <property type="entry name" value="EF_hand_dom"/>
</dbReference>
<dbReference type="Gene3D" id="1.10.238.10">
    <property type="entry name" value="EF-hand"/>
    <property type="match status" value="1"/>
</dbReference>
<accession>A0A8W8MIZ7</accession>
<dbReference type="CDD" id="cd00051">
    <property type="entry name" value="EFh"/>
    <property type="match status" value="2"/>
</dbReference>
<dbReference type="SUPFAM" id="SSF47473">
    <property type="entry name" value="EF-hand"/>
    <property type="match status" value="1"/>
</dbReference>
<dbReference type="OrthoDB" id="191686at2759"/>
<dbReference type="EnsemblMetazoa" id="G32545.2">
    <property type="protein sequence ID" value="G32545.2:cds"/>
    <property type="gene ID" value="G32545"/>
</dbReference>
<protein>
    <recommendedName>
        <fullName evidence="4">EF-hand domain-containing protein</fullName>
    </recommendedName>
</protein>
<evidence type="ECO:0000259" key="4">
    <source>
        <dbReference type="PROSITE" id="PS50222"/>
    </source>
</evidence>
<dbReference type="SMART" id="SM00054">
    <property type="entry name" value="EFh"/>
    <property type="match status" value="3"/>
</dbReference>
<evidence type="ECO:0000256" key="3">
    <source>
        <dbReference type="ARBA" id="ARBA00022837"/>
    </source>
</evidence>
<dbReference type="PROSITE" id="PS00018">
    <property type="entry name" value="EF_HAND_1"/>
    <property type="match status" value="2"/>
</dbReference>
<proteinExistence type="predicted"/>
<dbReference type="RefSeq" id="XP_011428941.1">
    <property type="nucleotide sequence ID" value="XM_011430639.4"/>
</dbReference>
<keyword evidence="1" id="KW-0479">Metal-binding</keyword>
<sequence>MPSKAKPVYKGGERMKFIEMLHHKSHFSKTEVERLLQMLKQQCPNSPKIRMDRNKFNDFVHKNFEMTDEMIVDRVFRAFDEDNDGFINELEWVKGLSIFLRGTMEEKMKFCFDVYDMNADGYISREEMFHLLKNSILKPATEEDPDEGIKDLVEITLKKFDYDHDTRVSFDDWTKCVNEDNLLLEALGPCLPNLKTKNAFLELVSDAQHDTGMSISAQQKLKGKVTY</sequence>
<feature type="domain" description="EF-hand" evidence="4">
    <location>
        <begin position="67"/>
        <end position="102"/>
    </location>
</feature>
<name>A0A8W8MIZ7_MAGGI</name>
<dbReference type="InterPro" id="IPR028846">
    <property type="entry name" value="Recoverin"/>
</dbReference>
<keyword evidence="6" id="KW-1185">Reference proteome</keyword>
<evidence type="ECO:0000313" key="6">
    <source>
        <dbReference type="Proteomes" id="UP000005408"/>
    </source>
</evidence>
<organism evidence="5 6">
    <name type="scientific">Magallana gigas</name>
    <name type="common">Pacific oyster</name>
    <name type="synonym">Crassostrea gigas</name>
    <dbReference type="NCBI Taxonomy" id="29159"/>
    <lineage>
        <taxon>Eukaryota</taxon>
        <taxon>Metazoa</taxon>
        <taxon>Spiralia</taxon>
        <taxon>Lophotrochozoa</taxon>
        <taxon>Mollusca</taxon>
        <taxon>Bivalvia</taxon>
        <taxon>Autobranchia</taxon>
        <taxon>Pteriomorphia</taxon>
        <taxon>Ostreida</taxon>
        <taxon>Ostreoidea</taxon>
        <taxon>Ostreidae</taxon>
        <taxon>Magallana</taxon>
    </lineage>
</organism>
<dbReference type="PANTHER" id="PTHR23055:SF60">
    <property type="entry name" value="CALAXIN"/>
    <property type="match status" value="1"/>
</dbReference>
<dbReference type="OMA" id="TNEAMME"/>
<keyword evidence="3" id="KW-0106">Calcium</keyword>
<feature type="domain" description="EF-hand" evidence="4">
    <location>
        <begin position="103"/>
        <end position="138"/>
    </location>
</feature>
<dbReference type="KEGG" id="crg:105329399"/>
<dbReference type="PROSITE" id="PS50222">
    <property type="entry name" value="EF_HAND_2"/>
    <property type="match status" value="2"/>
</dbReference>
<dbReference type="InterPro" id="IPR011992">
    <property type="entry name" value="EF-hand-dom_pair"/>
</dbReference>
<dbReference type="AlphaFoldDB" id="A0A8W8MIZ7"/>
<dbReference type="InterPro" id="IPR018247">
    <property type="entry name" value="EF_Hand_1_Ca_BS"/>
</dbReference>
<dbReference type="PANTHER" id="PTHR23055">
    <property type="entry name" value="CALCIUM BINDING PROTEINS"/>
    <property type="match status" value="1"/>
</dbReference>
<dbReference type="Proteomes" id="UP000005408">
    <property type="component" value="Unassembled WGS sequence"/>
</dbReference>
<evidence type="ECO:0000256" key="2">
    <source>
        <dbReference type="ARBA" id="ARBA00022737"/>
    </source>
</evidence>
<dbReference type="Pfam" id="PF13499">
    <property type="entry name" value="EF-hand_7"/>
    <property type="match status" value="1"/>
</dbReference>
<evidence type="ECO:0000256" key="1">
    <source>
        <dbReference type="ARBA" id="ARBA00022723"/>
    </source>
</evidence>
<evidence type="ECO:0000313" key="5">
    <source>
        <dbReference type="EnsemblMetazoa" id="G32545.2:cds"/>
    </source>
</evidence>